<reference evidence="3 4" key="1">
    <citation type="submission" date="2021-05" db="EMBL/GenBank/DDBJ databases">
        <title>The draft genome of Geobacter pelophilus DSM 12255.</title>
        <authorList>
            <person name="Xu Z."/>
            <person name="Masuda Y."/>
            <person name="Itoh H."/>
            <person name="Senoo K."/>
        </authorList>
    </citation>
    <scope>NUCLEOTIDE SEQUENCE [LARGE SCALE GENOMIC DNA]</scope>
    <source>
        <strain evidence="3 4">DSM 12255</strain>
    </source>
</reference>
<name>A0AAW4LDQ5_9BACT</name>
<proteinExistence type="predicted"/>
<feature type="domain" description="PpiC" evidence="2">
    <location>
        <begin position="181"/>
        <end position="282"/>
    </location>
</feature>
<dbReference type="AlphaFoldDB" id="A0AAW4LDQ5"/>
<protein>
    <submittedName>
        <fullName evidence="3">Peptidylprolyl isomerase</fullName>
        <ecNumber evidence="3">5.2.1.8</ecNumber>
    </submittedName>
</protein>
<dbReference type="PROSITE" id="PS50198">
    <property type="entry name" value="PPIC_PPIASE_2"/>
    <property type="match status" value="1"/>
</dbReference>
<dbReference type="EMBL" id="JAHCVJ010000009">
    <property type="protein sequence ID" value="MBT0666144.1"/>
    <property type="molecule type" value="Genomic_DNA"/>
</dbReference>
<sequence>MTASVCNSLKRLVPSVVAWGVLTSVAVADSRIPLPDPVALVNGAPISRADLRREVGRLERAEGTGGGSVTSNREQELLRGGLDNLIARELLYQEARKSGVKISPEKVEAEIANLKGNSDNAVEFAKTLGELQLSEVELKRQTERAMTARAFIDGQIAPRSEPQETELKNYFERNPQLFKVPEQSRFRHILIKFDPSWQLEKKQIALEKARKIRERLQRGEAFAVVAREQSDCRSRDQGGDLGWFKRGQLAPFLERIVFTAPLDAISEPVDDRFGYHLIQVTGRRPARTVDYAEARPKIREYLHQEQAVRQAREFADKKRAGSKIEIFLPSGAQ</sequence>
<keyword evidence="4" id="KW-1185">Reference proteome</keyword>
<dbReference type="SUPFAM" id="SSF54534">
    <property type="entry name" value="FKBP-like"/>
    <property type="match status" value="1"/>
</dbReference>
<gene>
    <name evidence="3" type="ORF">KI809_17675</name>
</gene>
<evidence type="ECO:0000256" key="1">
    <source>
        <dbReference type="PROSITE-ProRule" id="PRU00278"/>
    </source>
</evidence>
<dbReference type="PANTHER" id="PTHR47245:SF2">
    <property type="entry name" value="PEPTIDYL-PROLYL CIS-TRANS ISOMERASE HP_0175-RELATED"/>
    <property type="match status" value="1"/>
</dbReference>
<keyword evidence="1 3" id="KW-0413">Isomerase</keyword>
<dbReference type="RefSeq" id="WP_214172918.1">
    <property type="nucleotide sequence ID" value="NZ_JAHCVJ010000009.1"/>
</dbReference>
<dbReference type="InterPro" id="IPR027304">
    <property type="entry name" value="Trigger_fact/SurA_dom_sf"/>
</dbReference>
<dbReference type="GO" id="GO:0003755">
    <property type="term" value="F:peptidyl-prolyl cis-trans isomerase activity"/>
    <property type="evidence" value="ECO:0007669"/>
    <property type="project" value="UniProtKB-KW"/>
</dbReference>
<keyword evidence="1" id="KW-0697">Rotamase</keyword>
<accession>A0AAW4LDQ5</accession>
<dbReference type="EC" id="5.2.1.8" evidence="3"/>
<dbReference type="Gene3D" id="3.10.50.40">
    <property type="match status" value="1"/>
</dbReference>
<dbReference type="Gene3D" id="1.10.4030.10">
    <property type="entry name" value="Porin chaperone SurA, peptide-binding domain"/>
    <property type="match status" value="1"/>
</dbReference>
<organism evidence="3 4">
    <name type="scientific">Geoanaerobacter pelophilus</name>
    <dbReference type="NCBI Taxonomy" id="60036"/>
    <lineage>
        <taxon>Bacteria</taxon>
        <taxon>Pseudomonadati</taxon>
        <taxon>Thermodesulfobacteriota</taxon>
        <taxon>Desulfuromonadia</taxon>
        <taxon>Geobacterales</taxon>
        <taxon>Geobacteraceae</taxon>
        <taxon>Geoanaerobacter</taxon>
    </lineage>
</organism>
<dbReference type="SUPFAM" id="SSF109998">
    <property type="entry name" value="Triger factor/SurA peptide-binding domain-like"/>
    <property type="match status" value="1"/>
</dbReference>
<dbReference type="Pfam" id="PF00639">
    <property type="entry name" value="Rotamase"/>
    <property type="match status" value="1"/>
</dbReference>
<dbReference type="Pfam" id="PF13624">
    <property type="entry name" value="SurA_N_3"/>
    <property type="match status" value="1"/>
</dbReference>
<comment type="caution">
    <text evidence="3">The sequence shown here is derived from an EMBL/GenBank/DDBJ whole genome shotgun (WGS) entry which is preliminary data.</text>
</comment>
<dbReference type="PROSITE" id="PS01096">
    <property type="entry name" value="PPIC_PPIASE_1"/>
    <property type="match status" value="1"/>
</dbReference>
<dbReference type="Proteomes" id="UP000811899">
    <property type="component" value="Unassembled WGS sequence"/>
</dbReference>
<evidence type="ECO:0000313" key="4">
    <source>
        <dbReference type="Proteomes" id="UP000811899"/>
    </source>
</evidence>
<evidence type="ECO:0000313" key="3">
    <source>
        <dbReference type="EMBL" id="MBT0666144.1"/>
    </source>
</evidence>
<dbReference type="InterPro" id="IPR000297">
    <property type="entry name" value="PPIase_PpiC"/>
</dbReference>
<dbReference type="InterPro" id="IPR046357">
    <property type="entry name" value="PPIase_dom_sf"/>
</dbReference>
<evidence type="ECO:0000259" key="2">
    <source>
        <dbReference type="PROSITE" id="PS50198"/>
    </source>
</evidence>
<dbReference type="PANTHER" id="PTHR47245">
    <property type="entry name" value="PEPTIDYLPROLYL ISOMERASE"/>
    <property type="match status" value="1"/>
</dbReference>
<dbReference type="InterPro" id="IPR023058">
    <property type="entry name" value="PPIase_PpiC_CS"/>
</dbReference>
<dbReference type="InterPro" id="IPR050245">
    <property type="entry name" value="PrsA_foldase"/>
</dbReference>